<keyword evidence="1" id="KW-0812">Transmembrane</keyword>
<evidence type="ECO:0000313" key="3">
    <source>
        <dbReference type="Proteomes" id="UP000656077"/>
    </source>
</evidence>
<keyword evidence="1" id="KW-0472">Membrane</keyword>
<evidence type="ECO:0000256" key="1">
    <source>
        <dbReference type="SAM" id="Phobius"/>
    </source>
</evidence>
<sequence>MESKENTAEIKANSIKILQQEVNYLNMNVLDNCVQEVSYDFVKIPIIHIIGHVVMILISVMMCITCRFDVVNYTNVL</sequence>
<evidence type="ECO:0000313" key="2">
    <source>
        <dbReference type="EMBL" id="MVX65540.1"/>
    </source>
</evidence>
<organism evidence="2 3">
    <name type="scientific">Clostridium chromiireducens</name>
    <dbReference type="NCBI Taxonomy" id="225345"/>
    <lineage>
        <taxon>Bacteria</taxon>
        <taxon>Bacillati</taxon>
        <taxon>Bacillota</taxon>
        <taxon>Clostridia</taxon>
        <taxon>Eubacteriales</taxon>
        <taxon>Clostridiaceae</taxon>
        <taxon>Clostridium</taxon>
    </lineage>
</organism>
<proteinExistence type="predicted"/>
<gene>
    <name evidence="2" type="ORF">GKZ28_17805</name>
</gene>
<dbReference type="Proteomes" id="UP000656077">
    <property type="component" value="Unassembled WGS sequence"/>
</dbReference>
<dbReference type="RefSeq" id="WP_160360250.1">
    <property type="nucleotide sequence ID" value="NZ_WSRQ01000034.1"/>
</dbReference>
<comment type="caution">
    <text evidence="2">The sequence shown here is derived from an EMBL/GenBank/DDBJ whole genome shotgun (WGS) entry which is preliminary data.</text>
</comment>
<name>A0A964RPX1_9CLOT</name>
<feature type="transmembrane region" description="Helical" evidence="1">
    <location>
        <begin position="46"/>
        <end position="68"/>
    </location>
</feature>
<keyword evidence="1" id="KW-1133">Transmembrane helix</keyword>
<accession>A0A964RPX1</accession>
<reference evidence="2" key="1">
    <citation type="submission" date="2019-12" db="EMBL/GenBank/DDBJ databases">
        <title>Microbes associate with the intestines of laboratory mice.</title>
        <authorList>
            <person name="Navarre W."/>
            <person name="Wong E."/>
        </authorList>
    </citation>
    <scope>NUCLEOTIDE SEQUENCE</scope>
    <source>
        <strain evidence="2">NM79_F5</strain>
    </source>
</reference>
<dbReference type="AlphaFoldDB" id="A0A964RPX1"/>
<dbReference type="EMBL" id="WSRQ01000034">
    <property type="protein sequence ID" value="MVX65540.1"/>
    <property type="molecule type" value="Genomic_DNA"/>
</dbReference>
<protein>
    <submittedName>
        <fullName evidence="2">Uncharacterized protein</fullName>
    </submittedName>
</protein>